<dbReference type="EMBL" id="VSSQ01028452">
    <property type="protein sequence ID" value="MPM78180.1"/>
    <property type="molecule type" value="Genomic_DNA"/>
</dbReference>
<proteinExistence type="predicted"/>
<feature type="transmembrane region" description="Helical" evidence="1">
    <location>
        <begin position="40"/>
        <end position="63"/>
    </location>
</feature>
<evidence type="ECO:0000256" key="1">
    <source>
        <dbReference type="SAM" id="Phobius"/>
    </source>
</evidence>
<dbReference type="PANTHER" id="PTHR30576">
    <property type="entry name" value="COLANIC BIOSYNTHESIS UDP-GLUCOSE LIPID CARRIER TRANSFERASE"/>
    <property type="match status" value="1"/>
</dbReference>
<keyword evidence="3" id="KW-0808">Transferase</keyword>
<keyword evidence="1" id="KW-0812">Transmembrane</keyword>
<evidence type="ECO:0000259" key="2">
    <source>
        <dbReference type="Pfam" id="PF02397"/>
    </source>
</evidence>
<dbReference type="PANTHER" id="PTHR30576:SF0">
    <property type="entry name" value="UNDECAPRENYL-PHOSPHATE N-ACETYLGALACTOSAMINYL 1-PHOSPHATE TRANSFERASE-RELATED"/>
    <property type="match status" value="1"/>
</dbReference>
<name>A0A645CM96_9ZZZZ</name>
<dbReference type="Pfam" id="PF02397">
    <property type="entry name" value="Bac_transf"/>
    <property type="match status" value="1"/>
</dbReference>
<dbReference type="GO" id="GO:0016780">
    <property type="term" value="F:phosphotransferase activity, for other substituted phosphate groups"/>
    <property type="evidence" value="ECO:0007669"/>
    <property type="project" value="TreeGrafter"/>
</dbReference>
<accession>A0A645CM96</accession>
<comment type="caution">
    <text evidence="3">The sequence shown here is derived from an EMBL/GenBank/DDBJ whole genome shotgun (WGS) entry which is preliminary data.</text>
</comment>
<evidence type="ECO:0000313" key="3">
    <source>
        <dbReference type="EMBL" id="MPM78180.1"/>
    </source>
</evidence>
<protein>
    <submittedName>
        <fullName evidence="3">UDP-N-acetylgalactosamine-undecaprenyl-phosphate N-acetylgalactosaminephosphotransferase</fullName>
        <ecNumber evidence="3">2.7.8.40</ecNumber>
    </submittedName>
</protein>
<organism evidence="3">
    <name type="scientific">bioreactor metagenome</name>
    <dbReference type="NCBI Taxonomy" id="1076179"/>
    <lineage>
        <taxon>unclassified sequences</taxon>
        <taxon>metagenomes</taxon>
        <taxon>ecological metagenomes</taxon>
    </lineage>
</organism>
<keyword evidence="1" id="KW-1133">Transmembrane helix</keyword>
<sequence>MLLKDWETLPDNMRTDDVKKHYDVLKKKTFSLLMIRIFDIVVSLILLILLSPLFFIISVMIVLDSKGGVFFRQTRVTQFGKEFKIFKFRTMVANAEQIGSQVTTHNDMRITRVGKIIRKTRLDEIPQLINIFLGDMTFVGTRPEVIKYVDCYTDEMRATLLLPAGVTSKASIEYKDEDALMSDCTNVDETYVSVVLPSKMQYNLENVTHISLFYNVSILVRTFFAVLTKEKVPQSAPEAIPVDLLNIKEETRVS</sequence>
<dbReference type="AlphaFoldDB" id="A0A645CM96"/>
<feature type="domain" description="Bacterial sugar transferase" evidence="2">
    <location>
        <begin position="36"/>
        <end position="227"/>
    </location>
</feature>
<keyword evidence="1" id="KW-0472">Membrane</keyword>
<dbReference type="InterPro" id="IPR003362">
    <property type="entry name" value="Bact_transf"/>
</dbReference>
<gene>
    <name evidence="3" type="primary">wecA_19</name>
    <name evidence="3" type="ORF">SDC9_125191</name>
</gene>
<dbReference type="EC" id="2.7.8.40" evidence="3"/>
<reference evidence="3" key="1">
    <citation type="submission" date="2019-08" db="EMBL/GenBank/DDBJ databases">
        <authorList>
            <person name="Kucharzyk K."/>
            <person name="Murdoch R.W."/>
            <person name="Higgins S."/>
            <person name="Loffler F."/>
        </authorList>
    </citation>
    <scope>NUCLEOTIDE SEQUENCE</scope>
</reference>